<sequence>MQTARLYSLHTEIYADRGAALVVSGPEPAITSLVKVHTGIVTVNAASYLQQARELDGDDAPLSQGVSHPETFLRSQALDSWWQQLAETDAWLQRRLRGPLSLNRLDITGQVELTALTRRFIATFISAPVLHSEAVLNQVRSFFPDWNDHEPVLDLSTLTAERIDASVHEYLHFIMLDLCLIDPDLRDDALLHAARTAQKTGSEKDFLAVLKRDIKLPKRELDLMTRTLKAQVETWTQ</sequence>
<evidence type="ECO:0000313" key="2">
    <source>
        <dbReference type="Proteomes" id="UP000050317"/>
    </source>
</evidence>
<evidence type="ECO:0000313" key="1">
    <source>
        <dbReference type="EMBL" id="KPZ10129.1"/>
    </source>
</evidence>
<reference evidence="1 2" key="1">
    <citation type="submission" date="2015-09" db="EMBL/GenBank/DDBJ databases">
        <title>Genome announcement of multiple Pseudomonas syringae strains.</title>
        <authorList>
            <person name="Thakur S."/>
            <person name="Wang P.W."/>
            <person name="Gong Y."/>
            <person name="Weir B.S."/>
            <person name="Guttman D.S."/>
        </authorList>
    </citation>
    <scope>NUCLEOTIDE SEQUENCE [LARGE SCALE GENOMIC DNA]</scope>
    <source>
        <strain evidence="1 2">ICMP3963</strain>
    </source>
</reference>
<comment type="caution">
    <text evidence="1">The sequence shown here is derived from an EMBL/GenBank/DDBJ whole genome shotgun (WGS) entry which is preliminary data.</text>
</comment>
<accession>A0A0N8TC90</accession>
<dbReference type="Proteomes" id="UP000050317">
    <property type="component" value="Unassembled WGS sequence"/>
</dbReference>
<dbReference type="EMBL" id="LJRR01000406">
    <property type="protein sequence ID" value="KPZ10129.1"/>
    <property type="molecule type" value="Genomic_DNA"/>
</dbReference>
<gene>
    <name evidence="1" type="ORF">ALO40_04341</name>
</gene>
<name>A0A0N8TC90_9PSED</name>
<proteinExistence type="predicted"/>
<protein>
    <submittedName>
        <fullName evidence="1">Uncharacterized protein</fullName>
    </submittedName>
</protein>
<dbReference type="PATRIC" id="fig|251703.9.peg.6045"/>
<organism evidence="1 2">
    <name type="scientific">Pseudomonas syringae pv. viburni</name>
    <dbReference type="NCBI Taxonomy" id="251703"/>
    <lineage>
        <taxon>Bacteria</taxon>
        <taxon>Pseudomonadati</taxon>
        <taxon>Pseudomonadota</taxon>
        <taxon>Gammaproteobacteria</taxon>
        <taxon>Pseudomonadales</taxon>
        <taxon>Pseudomonadaceae</taxon>
        <taxon>Pseudomonas</taxon>
    </lineage>
</organism>
<dbReference type="AlphaFoldDB" id="A0A0N8TC90"/>